<accession>A0A5D0NYS7</accession>
<evidence type="ECO:0000313" key="2">
    <source>
        <dbReference type="Proteomes" id="UP000323380"/>
    </source>
</evidence>
<name>A0A5D0NYS7_9ACTN</name>
<keyword evidence="2" id="KW-1185">Reference proteome</keyword>
<sequence length="66" mass="6925">MHWWSQLAFDAAAESQAADPSPGNQMAAAQVHALVSIAEALHRVAAALEEGDGPEIVPALPARPRK</sequence>
<dbReference type="RefSeq" id="WP_067892423.1">
    <property type="nucleotide sequence ID" value="NZ_VSFG01000001.1"/>
</dbReference>
<evidence type="ECO:0000313" key="1">
    <source>
        <dbReference type="EMBL" id="TYB49615.1"/>
    </source>
</evidence>
<dbReference type="EMBL" id="VSFG01000001">
    <property type="protein sequence ID" value="TYB49615.1"/>
    <property type="molecule type" value="Genomic_DNA"/>
</dbReference>
<organism evidence="1 2">
    <name type="scientific">Actinomadura chibensis</name>
    <dbReference type="NCBI Taxonomy" id="392828"/>
    <lineage>
        <taxon>Bacteria</taxon>
        <taxon>Bacillati</taxon>
        <taxon>Actinomycetota</taxon>
        <taxon>Actinomycetes</taxon>
        <taxon>Streptosporangiales</taxon>
        <taxon>Thermomonosporaceae</taxon>
        <taxon>Actinomadura</taxon>
    </lineage>
</organism>
<dbReference type="Proteomes" id="UP000323380">
    <property type="component" value="Unassembled WGS sequence"/>
</dbReference>
<dbReference type="AlphaFoldDB" id="A0A5D0NYS7"/>
<gene>
    <name evidence="1" type="ORF">FXF69_11235</name>
</gene>
<proteinExistence type="predicted"/>
<comment type="caution">
    <text evidence="1">The sequence shown here is derived from an EMBL/GenBank/DDBJ whole genome shotgun (WGS) entry which is preliminary data.</text>
</comment>
<protein>
    <submittedName>
        <fullName evidence="1">Uncharacterized protein</fullName>
    </submittedName>
</protein>
<reference evidence="1 2" key="1">
    <citation type="submission" date="2019-08" db="EMBL/GenBank/DDBJ databases">
        <title>Actinomadura sp. nov. CYP1-5 isolated from mountain soil.</title>
        <authorList>
            <person name="Songsumanus A."/>
            <person name="Kuncharoen N."/>
            <person name="Kudo T."/>
            <person name="Yuki M."/>
            <person name="Igarashi Y."/>
            <person name="Tanasupawat S."/>
        </authorList>
    </citation>
    <scope>NUCLEOTIDE SEQUENCE [LARGE SCALE GENOMIC DNA]</scope>
    <source>
        <strain evidence="1 2">JCM 14158</strain>
    </source>
</reference>